<feature type="transmembrane region" description="Helical" evidence="12">
    <location>
        <begin position="556"/>
        <end position="576"/>
    </location>
</feature>
<feature type="domain" description="Palmitoyltransferase DHHC" evidence="14">
    <location>
        <begin position="423"/>
        <end position="591"/>
    </location>
</feature>
<evidence type="ECO:0000256" key="9">
    <source>
        <dbReference type="ARBA" id="ARBA00023288"/>
    </source>
</evidence>
<dbReference type="PROSITE" id="PS50088">
    <property type="entry name" value="ANK_REPEAT"/>
    <property type="match status" value="4"/>
</dbReference>
<dbReference type="Pfam" id="PF00023">
    <property type="entry name" value="Ank"/>
    <property type="match status" value="1"/>
</dbReference>
<comment type="catalytic activity">
    <reaction evidence="10 12">
        <text>L-cysteinyl-[protein] + hexadecanoyl-CoA = S-hexadecanoyl-L-cysteinyl-[protein] + CoA</text>
        <dbReference type="Rhea" id="RHEA:36683"/>
        <dbReference type="Rhea" id="RHEA-COMP:10131"/>
        <dbReference type="Rhea" id="RHEA-COMP:11032"/>
        <dbReference type="ChEBI" id="CHEBI:29950"/>
        <dbReference type="ChEBI" id="CHEBI:57287"/>
        <dbReference type="ChEBI" id="CHEBI:57379"/>
        <dbReference type="ChEBI" id="CHEBI:74151"/>
        <dbReference type="EC" id="2.3.1.225"/>
    </reaction>
</comment>
<dbReference type="GO" id="GO:0016020">
    <property type="term" value="C:membrane"/>
    <property type="evidence" value="ECO:0007669"/>
    <property type="project" value="UniProtKB-SubCell"/>
</dbReference>
<feature type="repeat" description="ANK" evidence="11">
    <location>
        <begin position="74"/>
        <end position="106"/>
    </location>
</feature>
<keyword evidence="16" id="KW-1185">Reference proteome</keyword>
<dbReference type="Pfam" id="PF12796">
    <property type="entry name" value="Ank_2"/>
    <property type="match status" value="2"/>
</dbReference>
<evidence type="ECO:0000256" key="5">
    <source>
        <dbReference type="ARBA" id="ARBA00022989"/>
    </source>
</evidence>
<evidence type="ECO:0000256" key="13">
    <source>
        <dbReference type="SAM" id="MobiDB-lite"/>
    </source>
</evidence>
<dbReference type="OrthoDB" id="6781668at2759"/>
<evidence type="ECO:0000256" key="4">
    <source>
        <dbReference type="ARBA" id="ARBA00022737"/>
    </source>
</evidence>
<feature type="transmembrane region" description="Helical" evidence="12">
    <location>
        <begin position="370"/>
        <end position="389"/>
    </location>
</feature>
<dbReference type="GO" id="GO:0019706">
    <property type="term" value="F:protein-cysteine S-palmitoyltransferase activity"/>
    <property type="evidence" value="ECO:0007669"/>
    <property type="project" value="UniProtKB-EC"/>
</dbReference>
<keyword evidence="3 12" id="KW-0812">Transmembrane</keyword>
<dbReference type="PROSITE" id="PS50216">
    <property type="entry name" value="DHHC"/>
    <property type="match status" value="1"/>
</dbReference>
<evidence type="ECO:0000256" key="10">
    <source>
        <dbReference type="ARBA" id="ARBA00048048"/>
    </source>
</evidence>
<keyword evidence="12" id="KW-0012">Acyltransferase</keyword>
<comment type="subcellular location">
    <subcellularLocation>
        <location evidence="1">Membrane</location>
        <topology evidence="1">Multi-pass membrane protein</topology>
    </subcellularLocation>
</comment>
<gene>
    <name evidence="15" type="ORF">M422DRAFT_31960</name>
</gene>
<evidence type="ECO:0000259" key="14">
    <source>
        <dbReference type="Pfam" id="PF01529"/>
    </source>
</evidence>
<dbReference type="HOGENOM" id="CLU_012510_1_0_1"/>
<evidence type="ECO:0000256" key="8">
    <source>
        <dbReference type="ARBA" id="ARBA00023139"/>
    </source>
</evidence>
<name>A0A0C9VSQ1_SPHS4</name>
<dbReference type="PANTHER" id="PTHR24161:SF85">
    <property type="entry name" value="PALMITOYLTRANSFERASE HIP14"/>
    <property type="match status" value="1"/>
</dbReference>
<keyword evidence="12" id="KW-0808">Transferase</keyword>
<keyword evidence="4" id="KW-0677">Repeat</keyword>
<evidence type="ECO:0000256" key="7">
    <source>
        <dbReference type="ARBA" id="ARBA00023136"/>
    </source>
</evidence>
<organism evidence="15 16">
    <name type="scientific">Sphaerobolus stellatus (strain SS14)</name>
    <dbReference type="NCBI Taxonomy" id="990650"/>
    <lineage>
        <taxon>Eukaryota</taxon>
        <taxon>Fungi</taxon>
        <taxon>Dikarya</taxon>
        <taxon>Basidiomycota</taxon>
        <taxon>Agaricomycotina</taxon>
        <taxon>Agaricomycetes</taxon>
        <taxon>Phallomycetidae</taxon>
        <taxon>Geastrales</taxon>
        <taxon>Sphaerobolaceae</taxon>
        <taxon>Sphaerobolus</taxon>
    </lineage>
</organism>
<feature type="repeat" description="ANK" evidence="11">
    <location>
        <begin position="174"/>
        <end position="206"/>
    </location>
</feature>
<keyword evidence="7 12" id="KW-0472">Membrane</keyword>
<feature type="transmembrane region" description="Helical" evidence="12">
    <location>
        <begin position="470"/>
        <end position="492"/>
    </location>
</feature>
<dbReference type="EC" id="2.3.1.225" evidence="12"/>
<accession>A0A0C9VSQ1</accession>
<sequence>MAASDPTGIVTAKAGASAAVSIENAEGGMSLKDALNGTEPDSDNIFLAAQRGDLQVVRELIESGKAKATDRDEQNITPLHWAAINAQIATCKYLLEQGAEVDAVGGDLVATPMQWAARNGYVYVIQLLIAHNADPTISDSQGFNTLHLVTHSSSVMALLYLLHQPIAIDSQDSVGHTSLMWAAYQGDVLSVELLLKHGASVHARDDQGMTPLHWAVVRGNKTCIRKIVEAGADMNARDNAGKTARDMAVELKAIGAYRRALEEGGMGEDGGRKGKPFNDRNTRFAILILPAIFLYMIFTTLSILPWYTGVPLAGAEFFGMHHIVTRVLLNHKSYTDNVTQSPYFSGIITGSLVWVGFCWFTRLVHNTEGYAFTHLAFAISFLLCAYNFFRAITLDPGTCPKPANDAELKDIIEELASTGRLNGSTFCIYCVARKPLRAKHCRVCDRCVGRFDHHCPWVWNCVGVNNHRQFICFVLTLVIGIGLFDYLTYAYFSSVLPPMPDDPLGNSTMIADTMSAVATMALSEGDMPTTPPAPPTISSSCFLPAPICAATAYDPFLFVVAAWASLQLSWTFVLVASQLWQIARQMTTLEVSNLGRFGYMGGRGGTSLSGQQGHTHNAGHEGHEHTHSHKHGAGGCWGFILNILGLDRFTKGKAGEGLARASTAANPFDLGIIGNCKDFWTTGHELGVEYDRLYDVPVEGFRATRERRLAEQRERGEEYGARRKGKGLLMGLGIGRSNAGYQPIRMDDQV</sequence>
<keyword evidence="8" id="KW-0564">Palmitate</keyword>
<dbReference type="PROSITE" id="PS50297">
    <property type="entry name" value="ANK_REP_REGION"/>
    <property type="match status" value="3"/>
</dbReference>
<dbReference type="PANTHER" id="PTHR24161">
    <property type="entry name" value="ANK_REP_REGION DOMAIN-CONTAINING PROTEIN-RELATED"/>
    <property type="match status" value="1"/>
</dbReference>
<evidence type="ECO:0000256" key="12">
    <source>
        <dbReference type="RuleBase" id="RU079119"/>
    </source>
</evidence>
<dbReference type="Pfam" id="PF01529">
    <property type="entry name" value="DHHC"/>
    <property type="match status" value="1"/>
</dbReference>
<keyword evidence="5 12" id="KW-1133">Transmembrane helix</keyword>
<comment type="similarity">
    <text evidence="2">Belongs to the DHHC palmitoyltransferase family. AKR/ZDHHC17 subfamily.</text>
</comment>
<dbReference type="InterPro" id="IPR002110">
    <property type="entry name" value="Ankyrin_rpt"/>
</dbReference>
<dbReference type="InterPro" id="IPR036770">
    <property type="entry name" value="Ankyrin_rpt-contain_sf"/>
</dbReference>
<feature type="transmembrane region" description="Helical" evidence="12">
    <location>
        <begin position="310"/>
        <end position="329"/>
    </location>
</feature>
<evidence type="ECO:0000256" key="11">
    <source>
        <dbReference type="PROSITE-ProRule" id="PRU00023"/>
    </source>
</evidence>
<evidence type="ECO:0000313" key="15">
    <source>
        <dbReference type="EMBL" id="KIJ41096.1"/>
    </source>
</evidence>
<feature type="region of interest" description="Disordered" evidence="13">
    <location>
        <begin position="607"/>
        <end position="629"/>
    </location>
</feature>
<evidence type="ECO:0000256" key="3">
    <source>
        <dbReference type="ARBA" id="ARBA00022692"/>
    </source>
</evidence>
<reference evidence="15 16" key="1">
    <citation type="submission" date="2014-06" db="EMBL/GenBank/DDBJ databases">
        <title>Evolutionary Origins and Diversification of the Mycorrhizal Mutualists.</title>
        <authorList>
            <consortium name="DOE Joint Genome Institute"/>
            <consortium name="Mycorrhizal Genomics Consortium"/>
            <person name="Kohler A."/>
            <person name="Kuo A."/>
            <person name="Nagy L.G."/>
            <person name="Floudas D."/>
            <person name="Copeland A."/>
            <person name="Barry K.W."/>
            <person name="Cichocki N."/>
            <person name="Veneault-Fourrey C."/>
            <person name="LaButti K."/>
            <person name="Lindquist E.A."/>
            <person name="Lipzen A."/>
            <person name="Lundell T."/>
            <person name="Morin E."/>
            <person name="Murat C."/>
            <person name="Riley R."/>
            <person name="Ohm R."/>
            <person name="Sun H."/>
            <person name="Tunlid A."/>
            <person name="Henrissat B."/>
            <person name="Grigoriev I.V."/>
            <person name="Hibbett D.S."/>
            <person name="Martin F."/>
        </authorList>
    </citation>
    <scope>NUCLEOTIDE SEQUENCE [LARGE SCALE GENOMIC DNA]</scope>
    <source>
        <strain evidence="15 16">SS14</strain>
    </source>
</reference>
<dbReference type="SMART" id="SM00248">
    <property type="entry name" value="ANK"/>
    <property type="match status" value="6"/>
</dbReference>
<dbReference type="Proteomes" id="UP000054279">
    <property type="component" value="Unassembled WGS sequence"/>
</dbReference>
<feature type="repeat" description="ANK" evidence="11">
    <location>
        <begin position="207"/>
        <end position="239"/>
    </location>
</feature>
<evidence type="ECO:0000256" key="1">
    <source>
        <dbReference type="ARBA" id="ARBA00004141"/>
    </source>
</evidence>
<feature type="transmembrane region" description="Helical" evidence="12">
    <location>
        <begin position="284"/>
        <end position="304"/>
    </location>
</feature>
<evidence type="ECO:0000256" key="6">
    <source>
        <dbReference type="ARBA" id="ARBA00023043"/>
    </source>
</evidence>
<dbReference type="Gene3D" id="1.25.40.20">
    <property type="entry name" value="Ankyrin repeat-containing domain"/>
    <property type="match status" value="1"/>
</dbReference>
<evidence type="ECO:0000256" key="2">
    <source>
        <dbReference type="ARBA" id="ARBA00010104"/>
    </source>
</evidence>
<comment type="domain">
    <text evidence="12">The DHHC domain is required for palmitoyltransferase activity.</text>
</comment>
<feature type="repeat" description="ANK" evidence="11">
    <location>
        <begin position="111"/>
        <end position="140"/>
    </location>
</feature>
<dbReference type="InterPro" id="IPR001594">
    <property type="entry name" value="Palmitoyltrfase_DHHC"/>
</dbReference>
<protein>
    <recommendedName>
        <fullName evidence="12">Palmitoyltransferase</fullName>
        <ecNumber evidence="12">2.3.1.225</ecNumber>
    </recommendedName>
</protein>
<dbReference type="AlphaFoldDB" id="A0A0C9VSQ1"/>
<dbReference type="EMBL" id="KN837139">
    <property type="protein sequence ID" value="KIJ41096.1"/>
    <property type="molecule type" value="Genomic_DNA"/>
</dbReference>
<keyword evidence="6 11" id="KW-0040">ANK repeat</keyword>
<proteinExistence type="inferred from homology"/>
<evidence type="ECO:0000313" key="16">
    <source>
        <dbReference type="Proteomes" id="UP000054279"/>
    </source>
</evidence>
<dbReference type="SUPFAM" id="SSF48403">
    <property type="entry name" value="Ankyrin repeat"/>
    <property type="match status" value="1"/>
</dbReference>
<keyword evidence="9" id="KW-0449">Lipoprotein</keyword>
<feature type="transmembrane region" description="Helical" evidence="12">
    <location>
        <begin position="341"/>
        <end position="364"/>
    </location>
</feature>